<dbReference type="PROSITE" id="PS51257">
    <property type="entry name" value="PROKAR_LIPOPROTEIN"/>
    <property type="match status" value="1"/>
</dbReference>
<evidence type="ECO:0000256" key="1">
    <source>
        <dbReference type="SAM" id="SignalP"/>
    </source>
</evidence>
<dbReference type="SUPFAM" id="SSF55166">
    <property type="entry name" value="Hedgehog/DD-peptidase"/>
    <property type="match status" value="1"/>
</dbReference>
<protein>
    <recommendedName>
        <fullName evidence="2">Peptidase M15C domain-containing protein</fullName>
    </recommendedName>
</protein>
<evidence type="ECO:0000313" key="3">
    <source>
        <dbReference type="EMBL" id="GGJ45211.1"/>
    </source>
</evidence>
<proteinExistence type="predicted"/>
<gene>
    <name evidence="3" type="ORF">GCM10011320_60800</name>
</gene>
<feature type="signal peptide" evidence="1">
    <location>
        <begin position="1"/>
        <end position="19"/>
    </location>
</feature>
<reference evidence="3" key="2">
    <citation type="submission" date="2020-09" db="EMBL/GenBank/DDBJ databases">
        <authorList>
            <person name="Sun Q."/>
            <person name="Zhou Y."/>
        </authorList>
    </citation>
    <scope>NUCLEOTIDE SEQUENCE</scope>
    <source>
        <strain evidence="3">CGMCC 1.3617</strain>
    </source>
</reference>
<feature type="chain" id="PRO_5036974890" description="Peptidase M15C domain-containing protein" evidence="1">
    <location>
        <begin position="20"/>
        <end position="256"/>
    </location>
</feature>
<keyword evidence="4" id="KW-1185">Reference proteome</keyword>
<dbReference type="AlphaFoldDB" id="A0A917L6A0"/>
<dbReference type="RefSeq" id="WP_188973985.1">
    <property type="nucleotide sequence ID" value="NZ_BMKW01000041.1"/>
</dbReference>
<dbReference type="Pfam" id="PF13539">
    <property type="entry name" value="Peptidase_M15_4"/>
    <property type="match status" value="1"/>
</dbReference>
<dbReference type="Gene3D" id="3.30.1380.10">
    <property type="match status" value="1"/>
</dbReference>
<dbReference type="Proteomes" id="UP000661507">
    <property type="component" value="Unassembled WGS sequence"/>
</dbReference>
<evidence type="ECO:0000313" key="4">
    <source>
        <dbReference type="Proteomes" id="UP000661507"/>
    </source>
</evidence>
<reference evidence="3" key="1">
    <citation type="journal article" date="2014" name="Int. J. Syst. Evol. Microbiol.">
        <title>Complete genome sequence of Corynebacterium casei LMG S-19264T (=DSM 44701T), isolated from a smear-ripened cheese.</title>
        <authorList>
            <consortium name="US DOE Joint Genome Institute (JGI-PGF)"/>
            <person name="Walter F."/>
            <person name="Albersmeier A."/>
            <person name="Kalinowski J."/>
            <person name="Ruckert C."/>
        </authorList>
    </citation>
    <scope>NUCLEOTIDE SEQUENCE</scope>
    <source>
        <strain evidence="3">CGMCC 1.3617</strain>
    </source>
</reference>
<name>A0A917L6A0_9PROT</name>
<feature type="domain" description="Peptidase M15C" evidence="2">
    <location>
        <begin position="187"/>
        <end position="250"/>
    </location>
</feature>
<comment type="caution">
    <text evidence="3">The sequence shown here is derived from an EMBL/GenBank/DDBJ whole genome shotgun (WGS) entry which is preliminary data.</text>
</comment>
<keyword evidence="1" id="KW-0732">Signal</keyword>
<organism evidence="3 4">
    <name type="scientific">Neoroseomonas lacus</name>
    <dbReference type="NCBI Taxonomy" id="287609"/>
    <lineage>
        <taxon>Bacteria</taxon>
        <taxon>Pseudomonadati</taxon>
        <taxon>Pseudomonadota</taxon>
        <taxon>Alphaproteobacteria</taxon>
        <taxon>Acetobacterales</taxon>
        <taxon>Acetobacteraceae</taxon>
        <taxon>Neoroseomonas</taxon>
    </lineage>
</organism>
<dbReference type="GO" id="GO:0008233">
    <property type="term" value="F:peptidase activity"/>
    <property type="evidence" value="ECO:0007669"/>
    <property type="project" value="InterPro"/>
</dbReference>
<accession>A0A917L6A0</accession>
<dbReference type="InterPro" id="IPR009045">
    <property type="entry name" value="Zn_M74/Hedgehog-like"/>
</dbReference>
<dbReference type="EMBL" id="BMKW01000041">
    <property type="protein sequence ID" value="GGJ45211.1"/>
    <property type="molecule type" value="Genomic_DNA"/>
</dbReference>
<evidence type="ECO:0000259" key="2">
    <source>
        <dbReference type="Pfam" id="PF13539"/>
    </source>
</evidence>
<dbReference type="InterPro" id="IPR039561">
    <property type="entry name" value="Peptidase_M15C"/>
</dbReference>
<sequence>MRRRLLLVGGVTLAGCAAAAPMQPGGDTRGARLVAAYPDHLAAVEGDTLVWRDGARMPIGASQPARDFETMLRSATIADQLRQYYVTGPMRGAPPRDHSPGRLRNAAFFERMYGDCRRGETARHLRPVTWMPRTRPQVLLVTTVNDVATRLERVIASLEALPDRFKGYLVPAAGTFACRAVADTGMPSIHAYGAAIDVAVRQSDYWIWSRARGEIPYRNRIPFEIVEPFEAERFIWGGKWYHYDTMHFEYRPELFV</sequence>